<evidence type="ECO:0000313" key="4">
    <source>
        <dbReference type="Proteomes" id="UP001594351"/>
    </source>
</evidence>
<feature type="non-terminal residue" evidence="3">
    <location>
        <position position="261"/>
    </location>
</feature>
<protein>
    <submittedName>
        <fullName evidence="3">DUF3488 domain-containing protein</fullName>
    </submittedName>
</protein>
<proteinExistence type="predicted"/>
<keyword evidence="4" id="KW-1185">Reference proteome</keyword>
<keyword evidence="1" id="KW-1133">Transmembrane helix</keyword>
<dbReference type="Pfam" id="PF11992">
    <property type="entry name" value="TgpA_N"/>
    <property type="match status" value="1"/>
</dbReference>
<feature type="transmembrane region" description="Helical" evidence="1">
    <location>
        <begin position="125"/>
        <end position="145"/>
    </location>
</feature>
<keyword evidence="1" id="KW-0472">Membrane</keyword>
<keyword evidence="1" id="KW-0812">Transmembrane</keyword>
<gene>
    <name evidence="3" type="ORF">ACFL27_26880</name>
</gene>
<dbReference type="PANTHER" id="PTHR42736:SF1">
    <property type="entry name" value="PROTEIN-GLUTAMINE GAMMA-GLUTAMYLTRANSFERASE"/>
    <property type="match status" value="1"/>
</dbReference>
<evidence type="ECO:0000256" key="1">
    <source>
        <dbReference type="SAM" id="Phobius"/>
    </source>
</evidence>
<feature type="transmembrane region" description="Helical" evidence="1">
    <location>
        <begin position="26"/>
        <end position="43"/>
    </location>
</feature>
<feature type="domain" description="Protein-glutamine gamma-glutamyltransferase TgpA N-terminal" evidence="2">
    <location>
        <begin position="10"/>
        <end position="254"/>
    </location>
</feature>
<evidence type="ECO:0000259" key="2">
    <source>
        <dbReference type="Pfam" id="PF11992"/>
    </source>
</evidence>
<name>A0ABV6Z5V4_UNCC1</name>
<comment type="caution">
    <text evidence="3">The sequence shown here is derived from an EMBL/GenBank/DDBJ whole genome shotgun (WGS) entry which is preliminary data.</text>
</comment>
<feature type="transmembrane region" description="Helical" evidence="1">
    <location>
        <begin position="102"/>
        <end position="119"/>
    </location>
</feature>
<dbReference type="InterPro" id="IPR052901">
    <property type="entry name" value="Bact_TGase-like"/>
</dbReference>
<dbReference type="EMBL" id="JBHPBY010000614">
    <property type="protein sequence ID" value="MFC1853825.1"/>
    <property type="molecule type" value="Genomic_DNA"/>
</dbReference>
<accession>A0ABV6Z5V4</accession>
<evidence type="ECO:0000313" key="3">
    <source>
        <dbReference type="EMBL" id="MFC1853825.1"/>
    </source>
</evidence>
<feature type="transmembrane region" description="Helical" evidence="1">
    <location>
        <begin position="157"/>
        <end position="175"/>
    </location>
</feature>
<sequence>MKRVDQYIPLLITTQMIALSPHLSRLPLWIILWCLVFWGYTVLGVKNTWPLPPKLLRQVLTVCGFCGILITYGPVLNRDASVGLLCIMSGLKPLETATHRDRMIIIFMTYFLIISNLFYSNTLLVMLYMFLSVLTTTTVLIHINHPRGHLRLQVRQAARIMLQALPLMIILFFLFPRIQGNLWGLQRTASGKSGFSDKLSPGDIANLVQSNEIAFRVEFKDIMPPPEQLYWRGIVYRYFNGKSWIQEPRKMNRREALEGEA</sequence>
<dbReference type="InterPro" id="IPR021878">
    <property type="entry name" value="TgpA_N"/>
</dbReference>
<reference evidence="3 4" key="1">
    <citation type="submission" date="2024-09" db="EMBL/GenBank/DDBJ databases">
        <title>Laminarin stimulates single cell rates of sulfate reduction while oxygen inhibits transcriptomic activity in coastal marine sediment.</title>
        <authorList>
            <person name="Lindsay M."/>
            <person name="Orcutt B."/>
            <person name="Emerson D."/>
            <person name="Stepanauskas R."/>
            <person name="D'Angelo T."/>
        </authorList>
    </citation>
    <scope>NUCLEOTIDE SEQUENCE [LARGE SCALE GENOMIC DNA]</scope>
    <source>
        <strain evidence="3">SAG AM-311-K15</strain>
    </source>
</reference>
<feature type="transmembrane region" description="Helical" evidence="1">
    <location>
        <begin position="55"/>
        <end position="75"/>
    </location>
</feature>
<dbReference type="PANTHER" id="PTHR42736">
    <property type="entry name" value="PROTEIN-GLUTAMINE GAMMA-GLUTAMYLTRANSFERASE"/>
    <property type="match status" value="1"/>
</dbReference>
<dbReference type="Proteomes" id="UP001594351">
    <property type="component" value="Unassembled WGS sequence"/>
</dbReference>
<organism evidence="3 4">
    <name type="scientific">candidate division CSSED10-310 bacterium</name>
    <dbReference type="NCBI Taxonomy" id="2855610"/>
    <lineage>
        <taxon>Bacteria</taxon>
        <taxon>Bacteria division CSSED10-310</taxon>
    </lineage>
</organism>